<gene>
    <name evidence="8" type="primary">soxC</name>
    <name evidence="8" type="ORF">IGS68_23590</name>
</gene>
<organism evidence="8 9">
    <name type="scientific">Skermanella cutis</name>
    <dbReference type="NCBI Taxonomy" id="2775420"/>
    <lineage>
        <taxon>Bacteria</taxon>
        <taxon>Pseudomonadati</taxon>
        <taxon>Pseudomonadota</taxon>
        <taxon>Alphaproteobacteria</taxon>
        <taxon>Rhodospirillales</taxon>
        <taxon>Azospirillaceae</taxon>
        <taxon>Skermanella</taxon>
    </lineage>
</organism>
<evidence type="ECO:0000256" key="4">
    <source>
        <dbReference type="ARBA" id="ARBA00023002"/>
    </source>
</evidence>
<dbReference type="InterPro" id="IPR006311">
    <property type="entry name" value="TAT_signal"/>
</dbReference>
<dbReference type="InterPro" id="IPR014756">
    <property type="entry name" value="Ig_E-set"/>
</dbReference>
<proteinExistence type="predicted"/>
<evidence type="ECO:0000313" key="9">
    <source>
        <dbReference type="Proteomes" id="UP000595197"/>
    </source>
</evidence>
<dbReference type="EMBL" id="CP067420">
    <property type="protein sequence ID" value="QQP88960.1"/>
    <property type="molecule type" value="Genomic_DNA"/>
</dbReference>
<evidence type="ECO:0000256" key="1">
    <source>
        <dbReference type="ARBA" id="ARBA00001924"/>
    </source>
</evidence>
<name>A0ABX7B3Q2_9PROT</name>
<comment type="cofactor">
    <cofactor evidence="1">
        <name>Mo-molybdopterin</name>
        <dbReference type="ChEBI" id="CHEBI:71302"/>
    </cofactor>
</comment>
<keyword evidence="2" id="KW-0500">Molybdenum</keyword>
<dbReference type="InterPro" id="IPR030835">
    <property type="entry name" value="Sulfite_DH_SoxC"/>
</dbReference>
<dbReference type="NCBIfam" id="TIGR04555">
    <property type="entry name" value="sulfite_DH_soxC"/>
    <property type="match status" value="1"/>
</dbReference>
<feature type="region of interest" description="Disordered" evidence="5">
    <location>
        <begin position="1"/>
        <end position="24"/>
    </location>
</feature>
<dbReference type="SUPFAM" id="SSF81296">
    <property type="entry name" value="E set domains"/>
    <property type="match status" value="1"/>
</dbReference>
<evidence type="ECO:0000259" key="7">
    <source>
        <dbReference type="Pfam" id="PF03404"/>
    </source>
</evidence>
<dbReference type="Pfam" id="PF03404">
    <property type="entry name" value="Mo-co_dimer"/>
    <property type="match status" value="1"/>
</dbReference>
<dbReference type="InterPro" id="IPR036374">
    <property type="entry name" value="OxRdtase_Mopterin-bd_sf"/>
</dbReference>
<feature type="domain" description="Moybdenum cofactor oxidoreductase dimerisation" evidence="7">
    <location>
        <begin position="318"/>
        <end position="429"/>
    </location>
</feature>
<dbReference type="EC" id="1.8.2.1" evidence="8"/>
<evidence type="ECO:0000259" key="6">
    <source>
        <dbReference type="Pfam" id="PF00174"/>
    </source>
</evidence>
<keyword evidence="9" id="KW-1185">Reference proteome</keyword>
<keyword evidence="4 8" id="KW-0560">Oxidoreductase</keyword>
<evidence type="ECO:0000256" key="3">
    <source>
        <dbReference type="ARBA" id="ARBA00022723"/>
    </source>
</evidence>
<dbReference type="RefSeq" id="WP_201074592.1">
    <property type="nucleotide sequence ID" value="NZ_CP067420.1"/>
</dbReference>
<reference evidence="8" key="1">
    <citation type="submission" date="2021-02" db="EMBL/GenBank/DDBJ databases">
        <title>Skermanella TT6 skin isolate.</title>
        <authorList>
            <person name="Lee K."/>
            <person name="Ganzorig M."/>
        </authorList>
    </citation>
    <scope>NUCLEOTIDE SEQUENCE</scope>
    <source>
        <strain evidence="8">TT6</strain>
    </source>
</reference>
<dbReference type="GO" id="GO:0050310">
    <property type="term" value="F:sulfite dehydrogenase activity"/>
    <property type="evidence" value="ECO:0007669"/>
    <property type="project" value="UniProtKB-EC"/>
</dbReference>
<dbReference type="Pfam" id="PF00174">
    <property type="entry name" value="Oxidored_molyb"/>
    <property type="match status" value="1"/>
</dbReference>
<dbReference type="PRINTS" id="PR00407">
    <property type="entry name" value="EUMOPTERIN"/>
</dbReference>
<evidence type="ECO:0000256" key="5">
    <source>
        <dbReference type="SAM" id="MobiDB-lite"/>
    </source>
</evidence>
<feature type="domain" description="Oxidoreductase molybdopterin-binding" evidence="6">
    <location>
        <begin position="131"/>
        <end position="293"/>
    </location>
</feature>
<dbReference type="PANTHER" id="PTHR19372:SF7">
    <property type="entry name" value="SULFITE OXIDASE, MITOCHONDRIAL"/>
    <property type="match status" value="1"/>
</dbReference>
<evidence type="ECO:0000256" key="2">
    <source>
        <dbReference type="ARBA" id="ARBA00022505"/>
    </source>
</evidence>
<dbReference type="PANTHER" id="PTHR19372">
    <property type="entry name" value="SULFITE REDUCTASE"/>
    <property type="match status" value="1"/>
</dbReference>
<dbReference type="InterPro" id="IPR008335">
    <property type="entry name" value="Mopterin_OxRdtase_euk"/>
</dbReference>
<dbReference type="Gene3D" id="3.90.420.10">
    <property type="entry name" value="Oxidoreductase, molybdopterin-binding domain"/>
    <property type="match status" value="1"/>
</dbReference>
<keyword evidence="3" id="KW-0479">Metal-binding</keyword>
<dbReference type="InterPro" id="IPR000572">
    <property type="entry name" value="OxRdtase_Mopterin-bd_dom"/>
</dbReference>
<protein>
    <submittedName>
        <fullName evidence="8">Sulfite dehydrogenase</fullName>
        <ecNumber evidence="8">1.8.2.1</ecNumber>
    </submittedName>
</protein>
<accession>A0ABX7B3Q2</accession>
<dbReference type="Gene3D" id="2.60.40.650">
    <property type="match status" value="1"/>
</dbReference>
<feature type="compositionally biased region" description="Low complexity" evidence="5">
    <location>
        <begin position="7"/>
        <end position="18"/>
    </location>
</feature>
<sequence>MNDQDETAPPRTPTAVRPGESPSRRSFLRKVAGGTAGLAAAPALLSGTSRPALAGPADPANLPPNNPPWTTTAGYGVVEYPYGMPSPYEANVVRRNVDWLTADRIASISFTPLADLSGIITPNGVCFERHHGGCADINPDEHRLMIHGMVDRPLIFTMDELTRFPSVSRIHFLECPANGGMEWKGAQMTRLQYTHGMIHCCEWTGVPLSVLLDECGVKPGAKWILAEGADAAGNHRSIPMDKALDDALVAWGQNGERLRREQGYPIRLFLPGYEGNMSVKWLRRLEVGDKPWHSREETSRYTDLMADGKARKFTFMQEANSVITFPCPEKPIRQGPGLYHVSGLAWSGRGKIRRVDFSADGGNTWTPARLNEPVLSKCLTRFEIPWTWDGKDAFLQCRAIDETGYVQPSLPQLRAVRGTNSIYHKNSIYTWHVLPGGEVENVQIS</sequence>
<dbReference type="PROSITE" id="PS51318">
    <property type="entry name" value="TAT"/>
    <property type="match status" value="1"/>
</dbReference>
<dbReference type="SUPFAM" id="SSF56524">
    <property type="entry name" value="Oxidoreductase molybdopterin-binding domain"/>
    <property type="match status" value="1"/>
</dbReference>
<dbReference type="InterPro" id="IPR005066">
    <property type="entry name" value="MoCF_OxRdtse_dimer"/>
</dbReference>
<evidence type="ECO:0000313" key="8">
    <source>
        <dbReference type="EMBL" id="QQP88960.1"/>
    </source>
</evidence>
<dbReference type="Proteomes" id="UP000595197">
    <property type="component" value="Chromosome"/>
</dbReference>